<protein>
    <submittedName>
        <fullName evidence="1">DNA-directed RNA polymerase</fullName>
    </submittedName>
</protein>
<dbReference type="WBParaSite" id="MCU_011371-RA">
    <property type="protein sequence ID" value="MCU_011371-RA"/>
    <property type="gene ID" value="MCU_011371"/>
</dbReference>
<reference evidence="1" key="1">
    <citation type="submission" date="2019-11" db="UniProtKB">
        <authorList>
            <consortium name="WormBaseParasite"/>
        </authorList>
    </citation>
    <scope>IDENTIFICATION</scope>
</reference>
<accession>A0A5K3FSW9</accession>
<sequence length="103" mass="11660">SVQIHEAQICRPHISRNLLTDDPYHGGQKLDTGNDSHRLIVNLAFIYHLNCLQIRPNMPVALCCKMKGRILPEKRATAVFMKLSARMLQCIHLNDLGNVSRVS</sequence>
<dbReference type="AlphaFoldDB" id="A0A5K3FSW9"/>
<name>A0A5K3FSW9_MESCO</name>
<organism evidence="1">
    <name type="scientific">Mesocestoides corti</name>
    <name type="common">Flatworm</name>
    <dbReference type="NCBI Taxonomy" id="53468"/>
    <lineage>
        <taxon>Eukaryota</taxon>
        <taxon>Metazoa</taxon>
        <taxon>Spiralia</taxon>
        <taxon>Lophotrochozoa</taxon>
        <taxon>Platyhelminthes</taxon>
        <taxon>Cestoda</taxon>
        <taxon>Eucestoda</taxon>
        <taxon>Cyclophyllidea</taxon>
        <taxon>Mesocestoididae</taxon>
        <taxon>Mesocestoides</taxon>
    </lineage>
</organism>
<evidence type="ECO:0000313" key="1">
    <source>
        <dbReference type="WBParaSite" id="MCU_011371-RA"/>
    </source>
</evidence>
<proteinExistence type="predicted"/>